<dbReference type="Proteomes" id="UP000284779">
    <property type="component" value="Unassembled WGS sequence"/>
</dbReference>
<gene>
    <name evidence="14" type="primary">pknB</name>
    <name evidence="15" type="ORF">DW652_03670</name>
    <name evidence="14" type="ORF">DW929_00695</name>
    <name evidence="13" type="ORF">DW944_02690</name>
</gene>
<organism evidence="14 16">
    <name type="scientific">Eubacterium ventriosum</name>
    <dbReference type="NCBI Taxonomy" id="39496"/>
    <lineage>
        <taxon>Bacteria</taxon>
        <taxon>Bacillati</taxon>
        <taxon>Bacillota</taxon>
        <taxon>Clostridia</taxon>
        <taxon>Eubacteriales</taxon>
        <taxon>Eubacteriaceae</taxon>
        <taxon>Eubacterium</taxon>
    </lineage>
</organism>
<evidence type="ECO:0000313" key="18">
    <source>
        <dbReference type="Proteomes" id="UP000286186"/>
    </source>
</evidence>
<keyword evidence="3" id="KW-0808">Transferase</keyword>
<dbReference type="EMBL" id="QRHR01000003">
    <property type="protein sequence ID" value="RHF89589.1"/>
    <property type="molecule type" value="Genomic_DNA"/>
</dbReference>
<dbReference type="EMBL" id="QSFD01000002">
    <property type="protein sequence ID" value="RHA20066.1"/>
    <property type="molecule type" value="Genomic_DNA"/>
</dbReference>
<dbReference type="PANTHER" id="PTHR43289:SF34">
    <property type="entry name" value="SERINE_THREONINE-PROTEIN KINASE YBDM-RELATED"/>
    <property type="match status" value="1"/>
</dbReference>
<dbReference type="InterPro" id="IPR017441">
    <property type="entry name" value="Protein_kinase_ATP_BS"/>
</dbReference>
<dbReference type="Gene3D" id="3.30.200.20">
    <property type="entry name" value="Phosphorylase Kinase, domain 1"/>
    <property type="match status" value="1"/>
</dbReference>
<dbReference type="NCBIfam" id="NF033483">
    <property type="entry name" value="PknB_PASTA_kin"/>
    <property type="match status" value="1"/>
</dbReference>
<evidence type="ECO:0000313" key="17">
    <source>
        <dbReference type="Proteomes" id="UP000284779"/>
    </source>
</evidence>
<accession>A0A413S6A7</accession>
<dbReference type="Proteomes" id="UP000286186">
    <property type="component" value="Unassembled WGS sequence"/>
</dbReference>
<dbReference type="CDD" id="cd14014">
    <property type="entry name" value="STKc_PknB_like"/>
    <property type="match status" value="1"/>
</dbReference>
<dbReference type="PROSITE" id="PS00107">
    <property type="entry name" value="PROTEIN_KINASE_ATP"/>
    <property type="match status" value="1"/>
</dbReference>
<dbReference type="InterPro" id="IPR013783">
    <property type="entry name" value="Ig-like_fold"/>
</dbReference>
<dbReference type="RefSeq" id="WP_117969581.1">
    <property type="nucleotide sequence ID" value="NZ_CAUBDO010000006.1"/>
</dbReference>
<evidence type="ECO:0000259" key="12">
    <source>
        <dbReference type="PROSITE" id="PS51178"/>
    </source>
</evidence>
<dbReference type="GO" id="GO:0005524">
    <property type="term" value="F:ATP binding"/>
    <property type="evidence" value="ECO:0007669"/>
    <property type="project" value="UniProtKB-UniRule"/>
</dbReference>
<comment type="catalytic activity">
    <reaction evidence="8">
        <text>L-seryl-[protein] + ATP = O-phospho-L-seryl-[protein] + ADP + H(+)</text>
        <dbReference type="Rhea" id="RHEA:17989"/>
        <dbReference type="Rhea" id="RHEA-COMP:9863"/>
        <dbReference type="Rhea" id="RHEA-COMP:11604"/>
        <dbReference type="ChEBI" id="CHEBI:15378"/>
        <dbReference type="ChEBI" id="CHEBI:29999"/>
        <dbReference type="ChEBI" id="CHEBI:30616"/>
        <dbReference type="ChEBI" id="CHEBI:83421"/>
        <dbReference type="ChEBI" id="CHEBI:456216"/>
        <dbReference type="EC" id="2.7.11.1"/>
    </reaction>
</comment>
<keyword evidence="10" id="KW-0812">Transmembrane</keyword>
<dbReference type="Gene3D" id="2.60.40.10">
    <property type="entry name" value="Immunoglobulins"/>
    <property type="match status" value="1"/>
</dbReference>
<dbReference type="GO" id="GO:0004674">
    <property type="term" value="F:protein serine/threonine kinase activity"/>
    <property type="evidence" value="ECO:0007669"/>
    <property type="project" value="UniProtKB-KW"/>
</dbReference>
<evidence type="ECO:0000256" key="6">
    <source>
        <dbReference type="ARBA" id="ARBA00022840"/>
    </source>
</evidence>
<name>A0A413S6A7_9FIRM</name>
<dbReference type="FunFam" id="3.30.200.20:FF:000035">
    <property type="entry name" value="Serine/threonine protein kinase Stk1"/>
    <property type="match status" value="1"/>
</dbReference>
<evidence type="ECO:0000256" key="10">
    <source>
        <dbReference type="SAM" id="Phobius"/>
    </source>
</evidence>
<feature type="domain" description="PASTA" evidence="12">
    <location>
        <begin position="519"/>
        <end position="585"/>
    </location>
</feature>
<evidence type="ECO:0000313" key="15">
    <source>
        <dbReference type="EMBL" id="RHF89589.1"/>
    </source>
</evidence>
<dbReference type="Gene3D" id="1.10.510.10">
    <property type="entry name" value="Transferase(Phosphotransferase) domain 1"/>
    <property type="match status" value="1"/>
</dbReference>
<dbReference type="InterPro" id="IPR011009">
    <property type="entry name" value="Kinase-like_dom_sf"/>
</dbReference>
<dbReference type="InterPro" id="IPR005543">
    <property type="entry name" value="PASTA_dom"/>
</dbReference>
<feature type="binding site" evidence="9">
    <location>
        <position position="41"/>
    </location>
    <ligand>
        <name>ATP</name>
        <dbReference type="ChEBI" id="CHEBI:30616"/>
    </ligand>
</feature>
<dbReference type="Pfam" id="PF00069">
    <property type="entry name" value="Pkinase"/>
    <property type="match status" value="1"/>
</dbReference>
<feature type="domain" description="PASTA" evidence="12">
    <location>
        <begin position="446"/>
        <end position="512"/>
    </location>
</feature>
<dbReference type="InterPro" id="IPR008271">
    <property type="entry name" value="Ser/Thr_kinase_AS"/>
</dbReference>
<feature type="transmembrane region" description="Helical" evidence="10">
    <location>
        <begin position="332"/>
        <end position="354"/>
    </location>
</feature>
<keyword evidence="4 9" id="KW-0547">Nucleotide-binding</keyword>
<dbReference type="FunFam" id="1.10.510.10:FF:000021">
    <property type="entry name" value="Serine/threonine protein kinase"/>
    <property type="match status" value="1"/>
</dbReference>
<dbReference type="PROSITE" id="PS50011">
    <property type="entry name" value="PROTEIN_KINASE_DOM"/>
    <property type="match status" value="1"/>
</dbReference>
<keyword evidence="17" id="KW-1185">Reference proteome</keyword>
<dbReference type="EMBL" id="QSFO01000001">
    <property type="protein sequence ID" value="RHA57384.1"/>
    <property type="molecule type" value="Genomic_DNA"/>
</dbReference>
<feature type="domain" description="Protein kinase" evidence="11">
    <location>
        <begin position="12"/>
        <end position="275"/>
    </location>
</feature>
<evidence type="ECO:0000256" key="1">
    <source>
        <dbReference type="ARBA" id="ARBA00012513"/>
    </source>
</evidence>
<dbReference type="Proteomes" id="UP000284598">
    <property type="component" value="Unassembled WGS sequence"/>
</dbReference>
<evidence type="ECO:0000256" key="5">
    <source>
        <dbReference type="ARBA" id="ARBA00022777"/>
    </source>
</evidence>
<dbReference type="EC" id="2.7.11.1" evidence="1"/>
<proteinExistence type="predicted"/>
<dbReference type="SMART" id="SM00220">
    <property type="entry name" value="S_TKc"/>
    <property type="match status" value="1"/>
</dbReference>
<evidence type="ECO:0000256" key="8">
    <source>
        <dbReference type="ARBA" id="ARBA00048679"/>
    </source>
</evidence>
<evidence type="ECO:0000256" key="2">
    <source>
        <dbReference type="ARBA" id="ARBA00022527"/>
    </source>
</evidence>
<dbReference type="SMART" id="SM00740">
    <property type="entry name" value="PASTA"/>
    <property type="match status" value="3"/>
</dbReference>
<dbReference type="InterPro" id="IPR000719">
    <property type="entry name" value="Prot_kinase_dom"/>
</dbReference>
<sequence>MLERGFFINNRYEILSRVGAGGMSDVYKAKDHKLNRNVAIKVLKNEFSKDKNFVSKFRVEAQSAASLIHPNIVNVYDVGEDAGLYYIVMELIEGITLKSYIDKKGKLSVKETISIAIQIANGIECAHNNQIVHRDIKPQNIMISREGKVKVTDFGIARAASANTINGSAMGSVHYISPEQAGGQYVDEKSDIYSLGITMFEMLTGRVPFDGESTVTIALKHIKSNVPSVREYLPNVPVSIEKIILKCTQNRADRRYPKISLLISDLKRALSEPNVDFVQLEQRVDNGSTVMITDDEINQLRSGSNKKVKDDNGKPDDDIDYLPPKVGNAVTIGSVVAGIVALIIVAAIVTSFVFSMVNSNKIKLQNTVTGSDVETTIDPKKTEVPNVVGMSEDEAEKTLHEKELGVKYEAYEYNDHYQSGYIIKQSVAKGKVIDKNETILLTVSKGAEKIEVPSGIKGSDLDTAISKLEDKDLKWELVYEYSSSEINRVISCYPIEQALVSKGDTIKLTVSRGQKTVENSNVGTIPNVEGKKLDKAQQLISNAGYSVGDTKEVYDEEIEKGIVIRQTIKSGYAPKGTTISLVVSKGSKDADKKYKGTYTFAKEDLMDEEGNPIKSGTVVVLLNGSSQGIDPEYSDVSKWPGDYTMTLTSDTKGKATIELLIDGKVVKTDKVKLK</sequence>
<evidence type="ECO:0000259" key="11">
    <source>
        <dbReference type="PROSITE" id="PS50011"/>
    </source>
</evidence>
<dbReference type="PANTHER" id="PTHR43289">
    <property type="entry name" value="MITOGEN-ACTIVATED PROTEIN KINASE KINASE KINASE 20-RELATED"/>
    <property type="match status" value="1"/>
</dbReference>
<dbReference type="InterPro" id="IPR008964">
    <property type="entry name" value="Invasin/intimin_cell_adhesion"/>
</dbReference>
<evidence type="ECO:0000256" key="7">
    <source>
        <dbReference type="ARBA" id="ARBA00047899"/>
    </source>
</evidence>
<dbReference type="PROSITE" id="PS00108">
    <property type="entry name" value="PROTEIN_KINASE_ST"/>
    <property type="match status" value="1"/>
</dbReference>
<comment type="caution">
    <text evidence="14">The sequence shown here is derived from an EMBL/GenBank/DDBJ whole genome shotgun (WGS) entry which is preliminary data.</text>
</comment>
<feature type="domain" description="PASTA" evidence="12">
    <location>
        <begin position="378"/>
        <end position="445"/>
    </location>
</feature>
<comment type="catalytic activity">
    <reaction evidence="7">
        <text>L-threonyl-[protein] + ATP = O-phospho-L-threonyl-[protein] + ADP + H(+)</text>
        <dbReference type="Rhea" id="RHEA:46608"/>
        <dbReference type="Rhea" id="RHEA-COMP:11060"/>
        <dbReference type="Rhea" id="RHEA-COMP:11605"/>
        <dbReference type="ChEBI" id="CHEBI:15378"/>
        <dbReference type="ChEBI" id="CHEBI:30013"/>
        <dbReference type="ChEBI" id="CHEBI:30616"/>
        <dbReference type="ChEBI" id="CHEBI:61977"/>
        <dbReference type="ChEBI" id="CHEBI:456216"/>
        <dbReference type="EC" id="2.7.11.1"/>
    </reaction>
</comment>
<dbReference type="AlphaFoldDB" id="A0A413S6A7"/>
<keyword evidence="6 9" id="KW-0067">ATP-binding</keyword>
<keyword evidence="2" id="KW-0723">Serine/threonine-protein kinase</keyword>
<keyword evidence="10" id="KW-1133">Transmembrane helix</keyword>
<dbReference type="Gene3D" id="3.30.10.20">
    <property type="match status" value="3"/>
</dbReference>
<keyword evidence="5 14" id="KW-0418">Kinase</keyword>
<evidence type="ECO:0000313" key="14">
    <source>
        <dbReference type="EMBL" id="RHA57384.1"/>
    </source>
</evidence>
<dbReference type="Pfam" id="PF03793">
    <property type="entry name" value="PASTA"/>
    <property type="match status" value="3"/>
</dbReference>
<evidence type="ECO:0000313" key="16">
    <source>
        <dbReference type="Proteomes" id="UP000284598"/>
    </source>
</evidence>
<evidence type="ECO:0000256" key="3">
    <source>
        <dbReference type="ARBA" id="ARBA00022679"/>
    </source>
</evidence>
<dbReference type="PROSITE" id="PS51178">
    <property type="entry name" value="PASTA"/>
    <property type="match status" value="3"/>
</dbReference>
<dbReference type="SUPFAM" id="SSF49373">
    <property type="entry name" value="Invasin/intimin cell-adhesion fragments"/>
    <property type="match status" value="1"/>
</dbReference>
<evidence type="ECO:0000256" key="4">
    <source>
        <dbReference type="ARBA" id="ARBA00022741"/>
    </source>
</evidence>
<dbReference type="CDD" id="cd06577">
    <property type="entry name" value="PASTA_pknB"/>
    <property type="match status" value="3"/>
</dbReference>
<evidence type="ECO:0000256" key="9">
    <source>
        <dbReference type="PROSITE-ProRule" id="PRU10141"/>
    </source>
</evidence>
<keyword evidence="10" id="KW-0472">Membrane</keyword>
<evidence type="ECO:0000313" key="13">
    <source>
        <dbReference type="EMBL" id="RHA20066.1"/>
    </source>
</evidence>
<reference evidence="16 17" key="1">
    <citation type="submission" date="2018-08" db="EMBL/GenBank/DDBJ databases">
        <title>A genome reference for cultivated species of the human gut microbiota.</title>
        <authorList>
            <person name="Zou Y."/>
            <person name="Xue W."/>
            <person name="Luo G."/>
        </authorList>
    </citation>
    <scope>NUCLEOTIDE SEQUENCE [LARGE SCALE GENOMIC DNA]</scope>
    <source>
        <strain evidence="15 18">AM23-22</strain>
        <strain evidence="14 16">AM43-2</strain>
        <strain evidence="13 17">AM44-11BH</strain>
    </source>
</reference>
<protein>
    <recommendedName>
        <fullName evidence="1">non-specific serine/threonine protein kinase</fullName>
        <ecNumber evidence="1">2.7.11.1</ecNumber>
    </recommendedName>
</protein>
<dbReference type="SUPFAM" id="SSF54184">
    <property type="entry name" value="Penicillin-binding protein 2x (pbp-2x), c-terminal domain"/>
    <property type="match status" value="1"/>
</dbReference>
<dbReference type="SUPFAM" id="SSF56112">
    <property type="entry name" value="Protein kinase-like (PK-like)"/>
    <property type="match status" value="1"/>
</dbReference>